<dbReference type="EMBL" id="PUHP01000103">
    <property type="protein sequence ID" value="TQN73334.1"/>
    <property type="molecule type" value="Genomic_DNA"/>
</dbReference>
<accession>A0A5Q4C468</accession>
<comment type="caution">
    <text evidence="2">The sequence shown here is derived from an EMBL/GenBank/DDBJ whole genome shotgun (WGS) entry which is preliminary data.</text>
</comment>
<protein>
    <submittedName>
        <fullName evidence="2">Uncharacterized protein</fullName>
    </submittedName>
</protein>
<proteinExistence type="predicted"/>
<dbReference type="Proteomes" id="UP000326340">
    <property type="component" value="Unassembled WGS sequence"/>
</dbReference>
<name>A0A5Q4C468_9PEZI</name>
<organism evidence="2 3">
    <name type="scientific">Colletotrichum shisoi</name>
    <dbReference type="NCBI Taxonomy" id="2078593"/>
    <lineage>
        <taxon>Eukaryota</taxon>
        <taxon>Fungi</taxon>
        <taxon>Dikarya</taxon>
        <taxon>Ascomycota</taxon>
        <taxon>Pezizomycotina</taxon>
        <taxon>Sordariomycetes</taxon>
        <taxon>Hypocreomycetidae</taxon>
        <taxon>Glomerellales</taxon>
        <taxon>Glomerellaceae</taxon>
        <taxon>Colletotrichum</taxon>
        <taxon>Colletotrichum destructivum species complex</taxon>
    </lineage>
</organism>
<dbReference type="AlphaFoldDB" id="A0A5Q4C468"/>
<evidence type="ECO:0000256" key="1">
    <source>
        <dbReference type="SAM" id="MobiDB-lite"/>
    </source>
</evidence>
<reference evidence="2 3" key="1">
    <citation type="journal article" date="2019" name="Sci. Rep.">
        <title>Colletotrichum shisoi sp. nov., an anthracnose pathogen of Perilla frutescens in Japan: molecular phylogenetic, morphological and genomic evidence.</title>
        <authorList>
            <person name="Gan P."/>
            <person name="Tsushima A."/>
            <person name="Hiroyama R."/>
            <person name="Narusaka M."/>
            <person name="Takano Y."/>
            <person name="Narusaka Y."/>
            <person name="Kawaradani M."/>
            <person name="Damm U."/>
            <person name="Shirasu K."/>
        </authorList>
    </citation>
    <scope>NUCLEOTIDE SEQUENCE [LARGE SCALE GENOMIC DNA]</scope>
    <source>
        <strain evidence="2 3">PG-2018a</strain>
    </source>
</reference>
<sequence length="51" mass="5737">MVKTQETQKTAGPGCNHFLSPIHPHSSPSPAYRSVCMWLDIRHAPLIPDWP</sequence>
<evidence type="ECO:0000313" key="2">
    <source>
        <dbReference type="EMBL" id="TQN73334.1"/>
    </source>
</evidence>
<evidence type="ECO:0000313" key="3">
    <source>
        <dbReference type="Proteomes" id="UP000326340"/>
    </source>
</evidence>
<keyword evidence="3" id="KW-1185">Reference proteome</keyword>
<gene>
    <name evidence="2" type="ORF">CSHISOI_02172</name>
</gene>
<feature type="region of interest" description="Disordered" evidence="1">
    <location>
        <begin position="1"/>
        <end position="20"/>
    </location>
</feature>
<feature type="compositionally biased region" description="Polar residues" evidence="1">
    <location>
        <begin position="1"/>
        <end position="10"/>
    </location>
</feature>